<gene>
    <name evidence="2" type="ORF">Enr13x_47720</name>
</gene>
<dbReference type="Proteomes" id="UP000319004">
    <property type="component" value="Chromosome"/>
</dbReference>
<keyword evidence="1" id="KW-0812">Transmembrane</keyword>
<dbReference type="KEGG" id="snep:Enr13x_47720"/>
<organism evidence="2 3">
    <name type="scientific">Stieleria neptunia</name>
    <dbReference type="NCBI Taxonomy" id="2527979"/>
    <lineage>
        <taxon>Bacteria</taxon>
        <taxon>Pseudomonadati</taxon>
        <taxon>Planctomycetota</taxon>
        <taxon>Planctomycetia</taxon>
        <taxon>Pirellulales</taxon>
        <taxon>Pirellulaceae</taxon>
        <taxon>Stieleria</taxon>
    </lineage>
</organism>
<feature type="transmembrane region" description="Helical" evidence="1">
    <location>
        <begin position="115"/>
        <end position="141"/>
    </location>
</feature>
<keyword evidence="1" id="KW-1133">Transmembrane helix</keyword>
<name>A0A518HVK9_9BACT</name>
<accession>A0A518HVK9</accession>
<sequence length="156" mass="16710">MCQLKVSVYVYACVGFLALGCQRNVTIANPDGESASIGTLWMAPMQITQWALPLTYFTFAVAALIALCRYKSITSLLLSVAFVLILAGTLGSIAAEYPMRGATIDDFRSGAAHPIVWLLNLSNSLVASGYSIAVLGGLAALRQVTRHRANEREAQV</sequence>
<evidence type="ECO:0000313" key="3">
    <source>
        <dbReference type="Proteomes" id="UP000319004"/>
    </source>
</evidence>
<evidence type="ECO:0000313" key="2">
    <source>
        <dbReference type="EMBL" id="QDV44901.1"/>
    </source>
</evidence>
<feature type="transmembrane region" description="Helical" evidence="1">
    <location>
        <begin position="47"/>
        <end position="68"/>
    </location>
</feature>
<feature type="transmembrane region" description="Helical" evidence="1">
    <location>
        <begin position="75"/>
        <end position="95"/>
    </location>
</feature>
<dbReference type="PROSITE" id="PS51257">
    <property type="entry name" value="PROKAR_LIPOPROTEIN"/>
    <property type="match status" value="1"/>
</dbReference>
<reference evidence="2 3" key="1">
    <citation type="submission" date="2019-03" db="EMBL/GenBank/DDBJ databases">
        <title>Deep-cultivation of Planctomycetes and their phenomic and genomic characterization uncovers novel biology.</title>
        <authorList>
            <person name="Wiegand S."/>
            <person name="Jogler M."/>
            <person name="Boedeker C."/>
            <person name="Pinto D."/>
            <person name="Vollmers J."/>
            <person name="Rivas-Marin E."/>
            <person name="Kohn T."/>
            <person name="Peeters S.H."/>
            <person name="Heuer A."/>
            <person name="Rast P."/>
            <person name="Oberbeckmann S."/>
            <person name="Bunk B."/>
            <person name="Jeske O."/>
            <person name="Meyerdierks A."/>
            <person name="Storesund J.E."/>
            <person name="Kallscheuer N."/>
            <person name="Luecker S."/>
            <person name="Lage O.M."/>
            <person name="Pohl T."/>
            <person name="Merkel B.J."/>
            <person name="Hornburger P."/>
            <person name="Mueller R.-W."/>
            <person name="Bruemmer F."/>
            <person name="Labrenz M."/>
            <person name="Spormann A.M."/>
            <person name="Op den Camp H."/>
            <person name="Overmann J."/>
            <person name="Amann R."/>
            <person name="Jetten M.S.M."/>
            <person name="Mascher T."/>
            <person name="Medema M.H."/>
            <person name="Devos D.P."/>
            <person name="Kaster A.-K."/>
            <person name="Ovreas L."/>
            <person name="Rohde M."/>
            <person name="Galperin M.Y."/>
            <person name="Jogler C."/>
        </authorList>
    </citation>
    <scope>NUCLEOTIDE SEQUENCE [LARGE SCALE GENOMIC DNA]</scope>
    <source>
        <strain evidence="2 3">Enr13</strain>
    </source>
</reference>
<dbReference type="EMBL" id="CP037423">
    <property type="protein sequence ID" value="QDV44901.1"/>
    <property type="molecule type" value="Genomic_DNA"/>
</dbReference>
<protein>
    <submittedName>
        <fullName evidence="2">Uncharacterized protein</fullName>
    </submittedName>
</protein>
<dbReference type="AlphaFoldDB" id="A0A518HVK9"/>
<evidence type="ECO:0000256" key="1">
    <source>
        <dbReference type="SAM" id="Phobius"/>
    </source>
</evidence>
<keyword evidence="1" id="KW-0472">Membrane</keyword>
<keyword evidence="3" id="KW-1185">Reference proteome</keyword>
<proteinExistence type="predicted"/>